<accession>A0AAV0VSM9</accession>
<reference evidence="2 3" key="1">
    <citation type="submission" date="2023-01" db="EMBL/GenBank/DDBJ databases">
        <authorList>
            <person name="Whitehead M."/>
        </authorList>
    </citation>
    <scope>NUCLEOTIDE SEQUENCE [LARGE SCALE GENOMIC DNA]</scope>
</reference>
<name>A0AAV0VSM9_9HEMI</name>
<evidence type="ECO:0000313" key="3">
    <source>
        <dbReference type="Proteomes" id="UP001160148"/>
    </source>
</evidence>
<protein>
    <submittedName>
        <fullName evidence="2">Uncharacterized protein</fullName>
    </submittedName>
</protein>
<comment type="caution">
    <text evidence="2">The sequence shown here is derived from an EMBL/GenBank/DDBJ whole genome shotgun (WGS) entry which is preliminary data.</text>
</comment>
<feature type="region of interest" description="Disordered" evidence="1">
    <location>
        <begin position="1"/>
        <end position="24"/>
    </location>
</feature>
<dbReference type="EMBL" id="CARXXK010000001">
    <property type="protein sequence ID" value="CAI6347214.1"/>
    <property type="molecule type" value="Genomic_DNA"/>
</dbReference>
<proteinExistence type="predicted"/>
<gene>
    <name evidence="2" type="ORF">MEUPH1_LOCUS4029</name>
</gene>
<evidence type="ECO:0000313" key="2">
    <source>
        <dbReference type="EMBL" id="CAI6347214.1"/>
    </source>
</evidence>
<evidence type="ECO:0000256" key="1">
    <source>
        <dbReference type="SAM" id="MobiDB-lite"/>
    </source>
</evidence>
<feature type="compositionally biased region" description="Polar residues" evidence="1">
    <location>
        <begin position="1"/>
        <end position="21"/>
    </location>
</feature>
<dbReference type="Proteomes" id="UP001160148">
    <property type="component" value="Unassembled WGS sequence"/>
</dbReference>
<keyword evidence="3" id="KW-1185">Reference proteome</keyword>
<dbReference type="AlphaFoldDB" id="A0AAV0VSM9"/>
<sequence>MSKNTSMSCSSPYRGSKNCWSSDHGHQDQVHIEETQCELHPQPERRNNNKSIDVSLSSLLTLIWTKIDFFNSLDTVSFIVFFQLSWNNE</sequence>
<organism evidence="2 3">
    <name type="scientific">Macrosiphum euphorbiae</name>
    <name type="common">potato aphid</name>
    <dbReference type="NCBI Taxonomy" id="13131"/>
    <lineage>
        <taxon>Eukaryota</taxon>
        <taxon>Metazoa</taxon>
        <taxon>Ecdysozoa</taxon>
        <taxon>Arthropoda</taxon>
        <taxon>Hexapoda</taxon>
        <taxon>Insecta</taxon>
        <taxon>Pterygota</taxon>
        <taxon>Neoptera</taxon>
        <taxon>Paraneoptera</taxon>
        <taxon>Hemiptera</taxon>
        <taxon>Sternorrhyncha</taxon>
        <taxon>Aphidomorpha</taxon>
        <taxon>Aphidoidea</taxon>
        <taxon>Aphididae</taxon>
        <taxon>Macrosiphini</taxon>
        <taxon>Macrosiphum</taxon>
    </lineage>
</organism>